<evidence type="ECO:0000313" key="5">
    <source>
        <dbReference type="Proteomes" id="UP000659061"/>
    </source>
</evidence>
<protein>
    <submittedName>
        <fullName evidence="2">Uncharacterized protein</fullName>
    </submittedName>
</protein>
<gene>
    <name evidence="3" type="ORF">BJ975_002718</name>
    <name evidence="2" type="ORF">IDH50_07145</name>
</gene>
<reference evidence="2" key="2">
    <citation type="submission" date="2020-09" db="EMBL/GenBank/DDBJ databases">
        <title>Novel species in genus Aeromicrobium.</title>
        <authorList>
            <person name="Zhang G."/>
        </authorList>
    </citation>
    <scope>NUCLEOTIDE SEQUENCE</scope>
    <source>
        <strain evidence="2">SSW1-57</strain>
    </source>
</reference>
<dbReference type="AlphaFoldDB" id="A0A8I0FTK3"/>
<organism evidence="2 5">
    <name type="scientific">Aeromicrobium tamlense</name>
    <dbReference type="NCBI Taxonomy" id="375541"/>
    <lineage>
        <taxon>Bacteria</taxon>
        <taxon>Bacillati</taxon>
        <taxon>Actinomycetota</taxon>
        <taxon>Actinomycetes</taxon>
        <taxon>Propionibacteriales</taxon>
        <taxon>Nocardioidaceae</taxon>
        <taxon>Aeromicrobium</taxon>
    </lineage>
</organism>
<dbReference type="Proteomes" id="UP000587211">
    <property type="component" value="Unassembled WGS sequence"/>
</dbReference>
<accession>A0A8I0FTK3</accession>
<evidence type="ECO:0000256" key="1">
    <source>
        <dbReference type="SAM" id="SignalP"/>
    </source>
</evidence>
<keyword evidence="4" id="KW-1185">Reference proteome</keyword>
<evidence type="ECO:0000313" key="2">
    <source>
        <dbReference type="EMBL" id="MBD1269999.1"/>
    </source>
</evidence>
<dbReference type="RefSeq" id="WP_179426895.1">
    <property type="nucleotide sequence ID" value="NZ_JACBZN010000001.1"/>
</dbReference>
<dbReference type="Proteomes" id="UP000659061">
    <property type="component" value="Unassembled WGS sequence"/>
</dbReference>
<reference evidence="3 4" key="1">
    <citation type="submission" date="2020-07" db="EMBL/GenBank/DDBJ databases">
        <title>Sequencing the genomes of 1000 actinobacteria strains.</title>
        <authorList>
            <person name="Klenk H.-P."/>
        </authorList>
    </citation>
    <scope>NUCLEOTIDE SEQUENCE [LARGE SCALE GENOMIC DNA]</scope>
    <source>
        <strain evidence="3 4">DSM 19087</strain>
    </source>
</reference>
<evidence type="ECO:0000313" key="4">
    <source>
        <dbReference type="Proteomes" id="UP000587211"/>
    </source>
</evidence>
<dbReference type="EMBL" id="JACWMT010000001">
    <property type="protein sequence ID" value="MBD1269999.1"/>
    <property type="molecule type" value="Genomic_DNA"/>
</dbReference>
<proteinExistence type="predicted"/>
<keyword evidence="1" id="KW-0732">Signal</keyword>
<evidence type="ECO:0000313" key="3">
    <source>
        <dbReference type="EMBL" id="NYI39343.1"/>
    </source>
</evidence>
<dbReference type="EMBL" id="JACBZN010000001">
    <property type="protein sequence ID" value="NYI39343.1"/>
    <property type="molecule type" value="Genomic_DNA"/>
</dbReference>
<comment type="caution">
    <text evidence="2">The sequence shown here is derived from an EMBL/GenBank/DDBJ whole genome shotgun (WGS) entry which is preliminary data.</text>
</comment>
<sequence length="162" mass="18958">MRTTRMTVVAALLAALVLAFAPAAQAGSWKTTTKWRNCDNFKAAIGVRVTFTDPARYYGTGKYMVKRWIEWEYYKGGKWREADRYYRESDWVKVTNLNYDWVTTPADRVAWQGLYYSHWRAKVTVKLIKNRPGPRDKKVDEVQIFPMKGSFREIGSNCGYEF</sequence>
<feature type="signal peptide" evidence="1">
    <location>
        <begin position="1"/>
        <end position="26"/>
    </location>
</feature>
<name>A0A8I0FTK3_9ACTN</name>
<feature type="chain" id="PRO_5034586378" evidence="1">
    <location>
        <begin position="27"/>
        <end position="162"/>
    </location>
</feature>